<keyword evidence="3" id="KW-1185">Reference proteome</keyword>
<feature type="region of interest" description="Disordered" evidence="1">
    <location>
        <begin position="320"/>
        <end position="342"/>
    </location>
</feature>
<evidence type="ECO:0000256" key="1">
    <source>
        <dbReference type="SAM" id="MobiDB-lite"/>
    </source>
</evidence>
<dbReference type="Proteomes" id="UP000828390">
    <property type="component" value="Unassembled WGS sequence"/>
</dbReference>
<proteinExistence type="predicted"/>
<organism evidence="2 3">
    <name type="scientific">Dreissena polymorpha</name>
    <name type="common">Zebra mussel</name>
    <name type="synonym">Mytilus polymorpha</name>
    <dbReference type="NCBI Taxonomy" id="45954"/>
    <lineage>
        <taxon>Eukaryota</taxon>
        <taxon>Metazoa</taxon>
        <taxon>Spiralia</taxon>
        <taxon>Lophotrochozoa</taxon>
        <taxon>Mollusca</taxon>
        <taxon>Bivalvia</taxon>
        <taxon>Autobranchia</taxon>
        <taxon>Heteroconchia</taxon>
        <taxon>Euheterodonta</taxon>
        <taxon>Imparidentia</taxon>
        <taxon>Neoheterodontei</taxon>
        <taxon>Myida</taxon>
        <taxon>Dreissenoidea</taxon>
        <taxon>Dreissenidae</taxon>
        <taxon>Dreissena</taxon>
    </lineage>
</organism>
<protein>
    <submittedName>
        <fullName evidence="2">Uncharacterized protein</fullName>
    </submittedName>
</protein>
<gene>
    <name evidence="2" type="ORF">DPMN_103159</name>
</gene>
<dbReference type="AlphaFoldDB" id="A0A9D4H7D8"/>
<reference evidence="2" key="1">
    <citation type="journal article" date="2019" name="bioRxiv">
        <title>The Genome of the Zebra Mussel, Dreissena polymorpha: A Resource for Invasive Species Research.</title>
        <authorList>
            <person name="McCartney M.A."/>
            <person name="Auch B."/>
            <person name="Kono T."/>
            <person name="Mallez S."/>
            <person name="Zhang Y."/>
            <person name="Obille A."/>
            <person name="Becker A."/>
            <person name="Abrahante J.E."/>
            <person name="Garbe J."/>
            <person name="Badalamenti J.P."/>
            <person name="Herman A."/>
            <person name="Mangelson H."/>
            <person name="Liachko I."/>
            <person name="Sullivan S."/>
            <person name="Sone E.D."/>
            <person name="Koren S."/>
            <person name="Silverstein K.A.T."/>
            <person name="Beckman K.B."/>
            <person name="Gohl D.M."/>
        </authorList>
    </citation>
    <scope>NUCLEOTIDE SEQUENCE</scope>
    <source>
        <strain evidence="2">Duluth1</strain>
        <tissue evidence="2">Whole animal</tissue>
    </source>
</reference>
<reference evidence="2" key="2">
    <citation type="submission" date="2020-11" db="EMBL/GenBank/DDBJ databases">
        <authorList>
            <person name="McCartney M.A."/>
            <person name="Auch B."/>
            <person name="Kono T."/>
            <person name="Mallez S."/>
            <person name="Becker A."/>
            <person name="Gohl D.M."/>
            <person name="Silverstein K.A.T."/>
            <person name="Koren S."/>
            <person name="Bechman K.B."/>
            <person name="Herman A."/>
            <person name="Abrahante J.E."/>
            <person name="Garbe J."/>
        </authorList>
    </citation>
    <scope>NUCLEOTIDE SEQUENCE</scope>
    <source>
        <strain evidence="2">Duluth1</strain>
        <tissue evidence="2">Whole animal</tissue>
    </source>
</reference>
<evidence type="ECO:0000313" key="2">
    <source>
        <dbReference type="EMBL" id="KAH3829928.1"/>
    </source>
</evidence>
<dbReference type="EMBL" id="JAIWYP010000004">
    <property type="protein sequence ID" value="KAH3829928.1"/>
    <property type="molecule type" value="Genomic_DNA"/>
</dbReference>
<accession>A0A9D4H7D8</accession>
<name>A0A9D4H7D8_DREPO</name>
<sequence length="382" mass="44723">MRNEMNERVKKQFLMASLVSTTELFDMDFSLLRDFQQHLETLRTDQQRRQITSTRLIRHKRTIFILNIFSDNKYTHGESRLLDPTGDIRRKMNICSEHTDMSGKDVDLYLEKMRREFYFMYPAHFKPSLVMYSYYVPCTCAEHNCALAVSEFSKQAKENVYVGYSDVFRATDEDLSVKLLKSAGVQVIRADEIRMNAHKEDLRLETFPLLENQRLTSMRQQACSTMDELFFVKQIKLNGVPVIQPSNVYWSDVGLYTREGNFFQEAFPAFEGGCPARRKHVKAVSAMRSHSKKDNSDKVPVTLISPILLSQKKIIKRLKRKQSKHQQAATAIRGHSNKDNNDKLSVKFISSIRLREPKIIKRLKRKQRKKRSKRLMTHMNIV</sequence>
<evidence type="ECO:0000313" key="3">
    <source>
        <dbReference type="Proteomes" id="UP000828390"/>
    </source>
</evidence>
<comment type="caution">
    <text evidence="2">The sequence shown here is derived from an EMBL/GenBank/DDBJ whole genome shotgun (WGS) entry which is preliminary data.</text>
</comment>